<feature type="signal peptide" evidence="2">
    <location>
        <begin position="1"/>
        <end position="25"/>
    </location>
</feature>
<evidence type="ECO:0000313" key="3">
    <source>
        <dbReference type="EMBL" id="KAF9456449.1"/>
    </source>
</evidence>
<dbReference type="SUPFAM" id="SSF55486">
    <property type="entry name" value="Metalloproteases ('zincins'), catalytic domain"/>
    <property type="match status" value="1"/>
</dbReference>
<feature type="chain" id="PRO_5040175119" description="Conidiation-specific protein 13" evidence="2">
    <location>
        <begin position="26"/>
        <end position="355"/>
    </location>
</feature>
<feature type="compositionally biased region" description="Polar residues" evidence="1">
    <location>
        <begin position="299"/>
        <end position="317"/>
    </location>
</feature>
<feature type="compositionally biased region" description="Pro residues" evidence="1">
    <location>
        <begin position="288"/>
        <end position="297"/>
    </location>
</feature>
<reference evidence="3" key="1">
    <citation type="submission" date="2020-11" db="EMBL/GenBank/DDBJ databases">
        <authorList>
            <consortium name="DOE Joint Genome Institute"/>
            <person name="Ahrendt S."/>
            <person name="Riley R."/>
            <person name="Andreopoulos W."/>
            <person name="Labutti K."/>
            <person name="Pangilinan J."/>
            <person name="Ruiz-Duenas F.J."/>
            <person name="Barrasa J.M."/>
            <person name="Sanchez-Garcia M."/>
            <person name="Camarero S."/>
            <person name="Miyauchi S."/>
            <person name="Serrano A."/>
            <person name="Linde D."/>
            <person name="Babiker R."/>
            <person name="Drula E."/>
            <person name="Ayuso-Fernandez I."/>
            <person name="Pacheco R."/>
            <person name="Padilla G."/>
            <person name="Ferreira P."/>
            <person name="Barriuso J."/>
            <person name="Kellner H."/>
            <person name="Castanera R."/>
            <person name="Alfaro M."/>
            <person name="Ramirez L."/>
            <person name="Pisabarro A.G."/>
            <person name="Kuo A."/>
            <person name="Tritt A."/>
            <person name="Lipzen A."/>
            <person name="He G."/>
            <person name="Yan M."/>
            <person name="Ng V."/>
            <person name="Cullen D."/>
            <person name="Martin F."/>
            <person name="Rosso M.-N."/>
            <person name="Henrissat B."/>
            <person name="Hibbett D."/>
            <person name="Martinez A.T."/>
            <person name="Grigoriev I.V."/>
        </authorList>
    </citation>
    <scope>NUCLEOTIDE SEQUENCE</scope>
    <source>
        <strain evidence="3">CBS 247.69</strain>
    </source>
</reference>
<evidence type="ECO:0000256" key="2">
    <source>
        <dbReference type="SAM" id="SignalP"/>
    </source>
</evidence>
<sequence length="355" mass="37777">MNMASFTKLVLFSVCLSSFFTPGTAVPLRMRRDAASVTAAMEASKAALTQNAQQDAYIFDLTTSLNPTASTITTLPTVPANCAIYNGPDGECPTYFVASSVTYADCADAYTICQCSTANMSLSTAVDRLGRVPIGLRRYVATVALLGGDETRAYTLTTGDIHIFGDPQVDTWVHEAGHAYDFASGSPFSGTSEWLGAIKSDTCVPDKYSATSAGENFAQQIVMKVYSMTHNNTLPAGFAPDCMSHQLEYMNGLFLFNQNTLFGNTCAIEGSEPGARHTTAPLVLPNVLPLPPPPAPVPTSISNQQSTPVNSESTTGAPAQGPSAARKDNAAVALPFRHPRLMGFSTLLLAIWFSW</sequence>
<organism evidence="3 4">
    <name type="scientific">Collybia nuda</name>
    <dbReference type="NCBI Taxonomy" id="64659"/>
    <lineage>
        <taxon>Eukaryota</taxon>
        <taxon>Fungi</taxon>
        <taxon>Dikarya</taxon>
        <taxon>Basidiomycota</taxon>
        <taxon>Agaricomycotina</taxon>
        <taxon>Agaricomycetes</taxon>
        <taxon>Agaricomycetidae</taxon>
        <taxon>Agaricales</taxon>
        <taxon>Tricholomatineae</taxon>
        <taxon>Clitocybaceae</taxon>
        <taxon>Collybia</taxon>
    </lineage>
</organism>
<accession>A0A9P5XTI0</accession>
<evidence type="ECO:0000313" key="4">
    <source>
        <dbReference type="Proteomes" id="UP000807353"/>
    </source>
</evidence>
<dbReference type="OrthoDB" id="2142213at2759"/>
<evidence type="ECO:0008006" key="5">
    <source>
        <dbReference type="Google" id="ProtNLM"/>
    </source>
</evidence>
<proteinExistence type="predicted"/>
<gene>
    <name evidence="3" type="ORF">BDZ94DRAFT_1204448</name>
</gene>
<keyword evidence="2" id="KW-0732">Signal</keyword>
<dbReference type="AlphaFoldDB" id="A0A9P5XTI0"/>
<dbReference type="Proteomes" id="UP000807353">
    <property type="component" value="Unassembled WGS sequence"/>
</dbReference>
<name>A0A9P5XTI0_9AGAR</name>
<feature type="region of interest" description="Disordered" evidence="1">
    <location>
        <begin position="287"/>
        <end position="326"/>
    </location>
</feature>
<evidence type="ECO:0000256" key="1">
    <source>
        <dbReference type="SAM" id="MobiDB-lite"/>
    </source>
</evidence>
<keyword evidence="4" id="KW-1185">Reference proteome</keyword>
<comment type="caution">
    <text evidence="3">The sequence shown here is derived from an EMBL/GenBank/DDBJ whole genome shotgun (WGS) entry which is preliminary data.</text>
</comment>
<protein>
    <recommendedName>
        <fullName evidence="5">Conidiation-specific protein 13</fullName>
    </recommendedName>
</protein>
<dbReference type="EMBL" id="MU150425">
    <property type="protein sequence ID" value="KAF9456449.1"/>
    <property type="molecule type" value="Genomic_DNA"/>
</dbReference>